<evidence type="ECO:0000313" key="2">
    <source>
        <dbReference type="Proteomes" id="UP000198284"/>
    </source>
</evidence>
<accession>A0A239KLL8</accession>
<sequence>MIRETASKTAIFIRLAREIFSVSQTCYHDAAKRDSENDQIANWLLRLTDNHHSWGFGLCFLYLRNVKGFGWNHKRVYRIYR</sequence>
<name>A0A239KLL8_9BURK</name>
<dbReference type="AlphaFoldDB" id="A0A239KLL8"/>
<protein>
    <recommendedName>
        <fullName evidence="3">HTH-like domain-containing protein</fullName>
    </recommendedName>
</protein>
<dbReference type="EMBL" id="FZOT01000016">
    <property type="protein sequence ID" value="SNT19051.1"/>
    <property type="molecule type" value="Genomic_DNA"/>
</dbReference>
<organism evidence="1 2">
    <name type="scientific">Noviherbaspirillum humi</name>
    <dbReference type="NCBI Taxonomy" id="1688639"/>
    <lineage>
        <taxon>Bacteria</taxon>
        <taxon>Pseudomonadati</taxon>
        <taxon>Pseudomonadota</taxon>
        <taxon>Betaproteobacteria</taxon>
        <taxon>Burkholderiales</taxon>
        <taxon>Oxalobacteraceae</taxon>
        <taxon>Noviherbaspirillum</taxon>
    </lineage>
</organism>
<proteinExistence type="predicted"/>
<keyword evidence="2" id="KW-1185">Reference proteome</keyword>
<gene>
    <name evidence="1" type="ORF">SAMN06265795_11681</name>
</gene>
<dbReference type="Proteomes" id="UP000198284">
    <property type="component" value="Unassembled WGS sequence"/>
</dbReference>
<evidence type="ECO:0008006" key="3">
    <source>
        <dbReference type="Google" id="ProtNLM"/>
    </source>
</evidence>
<reference evidence="1 2" key="1">
    <citation type="submission" date="2017-06" db="EMBL/GenBank/DDBJ databases">
        <authorList>
            <person name="Kim H.J."/>
            <person name="Triplett B.A."/>
        </authorList>
    </citation>
    <scope>NUCLEOTIDE SEQUENCE [LARGE SCALE GENOMIC DNA]</scope>
    <source>
        <strain evidence="1 2">U15</strain>
    </source>
</reference>
<evidence type="ECO:0000313" key="1">
    <source>
        <dbReference type="EMBL" id="SNT19051.1"/>
    </source>
</evidence>